<comment type="caution">
    <text evidence="2">The sequence shown here is derived from an EMBL/GenBank/DDBJ whole genome shotgun (WGS) entry which is preliminary data.</text>
</comment>
<sequence>MLPSSIAVVLESSFVLPTTSSKFISTTSYYHPYVSLTFSEYNLSETLIDASVSSTVMLLSSSVFRFSSFSERLSTAVLSLTTQSTFHVQSSSAFISSSHSIKPTTTYYSFPTSVIETTPIDLVKTTPIEDYIADGGSNNLLFPSSTQMKPQKRNRQPPNSLRSGAEKNATSKRKRPNVSKSHVHSDPKRPMAPRGNQNIIAAGSHSTQVMVNASGDEIIASNQNQS</sequence>
<evidence type="ECO:0000256" key="1">
    <source>
        <dbReference type="SAM" id="MobiDB-lite"/>
    </source>
</evidence>
<protein>
    <submittedName>
        <fullName evidence="2">Uncharacterized protein</fullName>
    </submittedName>
</protein>
<gene>
    <name evidence="2" type="ORF">MEDL_65411</name>
</gene>
<name>A0A8S3VK02_MYTED</name>
<feature type="compositionally biased region" description="Polar residues" evidence="1">
    <location>
        <begin position="139"/>
        <end position="149"/>
    </location>
</feature>
<dbReference type="AlphaFoldDB" id="A0A8S3VK02"/>
<feature type="compositionally biased region" description="Polar residues" evidence="1">
    <location>
        <begin position="195"/>
        <end position="207"/>
    </location>
</feature>
<evidence type="ECO:0000313" key="3">
    <source>
        <dbReference type="Proteomes" id="UP000683360"/>
    </source>
</evidence>
<feature type="region of interest" description="Disordered" evidence="1">
    <location>
        <begin position="139"/>
        <end position="207"/>
    </location>
</feature>
<proteinExistence type="predicted"/>
<accession>A0A8S3VK02</accession>
<dbReference type="EMBL" id="CAJPWZ010003189">
    <property type="protein sequence ID" value="CAG2253902.1"/>
    <property type="molecule type" value="Genomic_DNA"/>
</dbReference>
<dbReference type="Proteomes" id="UP000683360">
    <property type="component" value="Unassembled WGS sequence"/>
</dbReference>
<reference evidence="2" key="1">
    <citation type="submission" date="2021-03" db="EMBL/GenBank/DDBJ databases">
        <authorList>
            <person name="Bekaert M."/>
        </authorList>
    </citation>
    <scope>NUCLEOTIDE SEQUENCE</scope>
</reference>
<evidence type="ECO:0000313" key="2">
    <source>
        <dbReference type="EMBL" id="CAG2253902.1"/>
    </source>
</evidence>
<keyword evidence="3" id="KW-1185">Reference proteome</keyword>
<organism evidence="2 3">
    <name type="scientific">Mytilus edulis</name>
    <name type="common">Blue mussel</name>
    <dbReference type="NCBI Taxonomy" id="6550"/>
    <lineage>
        <taxon>Eukaryota</taxon>
        <taxon>Metazoa</taxon>
        <taxon>Spiralia</taxon>
        <taxon>Lophotrochozoa</taxon>
        <taxon>Mollusca</taxon>
        <taxon>Bivalvia</taxon>
        <taxon>Autobranchia</taxon>
        <taxon>Pteriomorphia</taxon>
        <taxon>Mytilida</taxon>
        <taxon>Mytiloidea</taxon>
        <taxon>Mytilidae</taxon>
        <taxon>Mytilinae</taxon>
        <taxon>Mytilus</taxon>
    </lineage>
</organism>